<name>A0A0G1XWT9_9BACT</name>
<organism evidence="1 2">
    <name type="scientific">Candidatus Giovannonibacteria bacterium GW2011_GWA2_53_7</name>
    <dbReference type="NCBI Taxonomy" id="1618650"/>
    <lineage>
        <taxon>Bacteria</taxon>
        <taxon>Candidatus Giovannoniibacteriota</taxon>
    </lineage>
</organism>
<dbReference type="Proteomes" id="UP000034290">
    <property type="component" value="Unassembled WGS sequence"/>
</dbReference>
<dbReference type="EMBL" id="LCRM01000042">
    <property type="protein sequence ID" value="KKW35400.1"/>
    <property type="molecule type" value="Genomic_DNA"/>
</dbReference>
<proteinExistence type="predicted"/>
<protein>
    <submittedName>
        <fullName evidence="1">Uncharacterized protein</fullName>
    </submittedName>
</protein>
<feature type="non-terminal residue" evidence="1">
    <location>
        <position position="264"/>
    </location>
</feature>
<accession>A0A0G1XWT9</accession>
<dbReference type="AlphaFoldDB" id="A0A0G1XWT9"/>
<gene>
    <name evidence="1" type="ORF">UY81_C0042G0007</name>
</gene>
<evidence type="ECO:0000313" key="1">
    <source>
        <dbReference type="EMBL" id="KKW35400.1"/>
    </source>
</evidence>
<reference evidence="1 2" key="1">
    <citation type="journal article" date="2015" name="Nature">
        <title>rRNA introns, odd ribosomes, and small enigmatic genomes across a large radiation of phyla.</title>
        <authorList>
            <person name="Brown C.T."/>
            <person name="Hug L.A."/>
            <person name="Thomas B.C."/>
            <person name="Sharon I."/>
            <person name="Castelle C.J."/>
            <person name="Singh A."/>
            <person name="Wilkins M.J."/>
            <person name="Williams K.H."/>
            <person name="Banfield J.F."/>
        </authorList>
    </citation>
    <scope>NUCLEOTIDE SEQUENCE [LARGE SCALE GENOMIC DNA]</scope>
</reference>
<sequence>MRDILRPLAAHLFAVLAVVMIATALGRMGAQEKLSIPTLPHEQLASGAASESTANSAVFAVVVTEDVFCQNDVPMTTIGFLAVPPDGGMFHLVSANGLDVPFISGSYPLANGNYSWYAVPTPGLTATGPTTGVLALSGECNGRTSSLLGSEASSPASSGSVYDTPVVTTTATTTATSSFPITPPQPPAVDTPALSRPVLKLFQDDTPLVDGSEAKGVLELRVSDSDVKSVDFVSLRTEGVRTLLGKGALDDLLSDEDYTTWVYF</sequence>
<comment type="caution">
    <text evidence="1">The sequence shown here is derived from an EMBL/GenBank/DDBJ whole genome shotgun (WGS) entry which is preliminary data.</text>
</comment>
<evidence type="ECO:0000313" key="2">
    <source>
        <dbReference type="Proteomes" id="UP000034290"/>
    </source>
</evidence>